<gene>
    <name evidence="5" type="ORF">PL75_10070</name>
</gene>
<accession>A0A0J0YPK7</accession>
<reference evidence="5 6" key="1">
    <citation type="submission" date="2014-11" db="EMBL/GenBank/DDBJ databases">
        <title>Genome of a novel goose pathogen.</title>
        <authorList>
            <person name="Hansen C.M."/>
            <person name="Hueffer K."/>
            <person name="Choi S.C."/>
        </authorList>
    </citation>
    <scope>NUCLEOTIDE SEQUENCE [LARGE SCALE GENOMIC DNA]</scope>
    <source>
        <strain evidence="5 6">KH1503</strain>
    </source>
</reference>
<keyword evidence="3" id="KW-0238">DNA-binding</keyword>
<dbReference type="GO" id="GO:0030261">
    <property type="term" value="P:chromosome condensation"/>
    <property type="evidence" value="ECO:0007669"/>
    <property type="project" value="UniProtKB-KW"/>
</dbReference>
<dbReference type="CDD" id="cd13831">
    <property type="entry name" value="HU"/>
    <property type="match status" value="1"/>
</dbReference>
<dbReference type="InterPro" id="IPR000119">
    <property type="entry name" value="Hist_DNA-bd"/>
</dbReference>
<dbReference type="AlphaFoldDB" id="A0A0J0YPK7"/>
<dbReference type="GO" id="GO:0030527">
    <property type="term" value="F:structural constituent of chromatin"/>
    <property type="evidence" value="ECO:0007669"/>
    <property type="project" value="InterPro"/>
</dbReference>
<evidence type="ECO:0000256" key="4">
    <source>
        <dbReference type="RuleBase" id="RU003939"/>
    </source>
</evidence>
<evidence type="ECO:0000256" key="3">
    <source>
        <dbReference type="ARBA" id="ARBA00023125"/>
    </source>
</evidence>
<evidence type="ECO:0000313" key="6">
    <source>
        <dbReference type="Proteomes" id="UP000036027"/>
    </source>
</evidence>
<evidence type="ECO:0000313" key="5">
    <source>
        <dbReference type="EMBL" id="KLT72081.1"/>
    </source>
</evidence>
<proteinExistence type="inferred from homology"/>
<comment type="caution">
    <text evidence="5">The sequence shown here is derived from an EMBL/GenBank/DDBJ whole genome shotgun (WGS) entry which is preliminary data.</text>
</comment>
<dbReference type="PROSITE" id="PS00045">
    <property type="entry name" value="HISTONE_LIKE"/>
    <property type="match status" value="1"/>
</dbReference>
<dbReference type="SUPFAM" id="SSF47729">
    <property type="entry name" value="IHF-like DNA-binding proteins"/>
    <property type="match status" value="1"/>
</dbReference>
<dbReference type="SMART" id="SM00411">
    <property type="entry name" value="BHL"/>
    <property type="match status" value="1"/>
</dbReference>
<evidence type="ECO:0008006" key="7">
    <source>
        <dbReference type="Google" id="ProtNLM"/>
    </source>
</evidence>
<dbReference type="GO" id="GO:0005829">
    <property type="term" value="C:cytosol"/>
    <property type="evidence" value="ECO:0007669"/>
    <property type="project" value="TreeGrafter"/>
</dbReference>
<evidence type="ECO:0000256" key="2">
    <source>
        <dbReference type="ARBA" id="ARBA00023067"/>
    </source>
</evidence>
<organism evidence="5 6">
    <name type="scientific">Neisseria arctica</name>
    <dbReference type="NCBI Taxonomy" id="1470200"/>
    <lineage>
        <taxon>Bacteria</taxon>
        <taxon>Pseudomonadati</taxon>
        <taxon>Pseudomonadota</taxon>
        <taxon>Betaproteobacteria</taxon>
        <taxon>Neisseriales</taxon>
        <taxon>Neisseriaceae</taxon>
        <taxon>Neisseria</taxon>
    </lineage>
</organism>
<dbReference type="OrthoDB" id="9799835at2"/>
<keyword evidence="6" id="KW-1185">Reference proteome</keyword>
<dbReference type="STRING" id="1470200.PL75_10070"/>
<dbReference type="InterPro" id="IPR020816">
    <property type="entry name" value="Histone-like_DNA-bd_CS"/>
</dbReference>
<dbReference type="PANTHER" id="PTHR33175:SF3">
    <property type="entry name" value="DNA-BINDING PROTEIN HU-BETA"/>
    <property type="match status" value="1"/>
</dbReference>
<dbReference type="EMBL" id="JTDO01000021">
    <property type="protein sequence ID" value="KLT72081.1"/>
    <property type="molecule type" value="Genomic_DNA"/>
</dbReference>
<dbReference type="GO" id="GO:0003677">
    <property type="term" value="F:DNA binding"/>
    <property type="evidence" value="ECO:0007669"/>
    <property type="project" value="UniProtKB-KW"/>
</dbReference>
<sequence length="91" mass="9797">MNKTELIEAMAAWPGLNKEQAKIAVEAFQVLVEGELAKGGQVSLTGFGNFSVVEKTERKGRNPKTGEELTIPARRTVKFKPGKGLAEAVAK</sequence>
<keyword evidence="2" id="KW-0226">DNA condensation</keyword>
<dbReference type="PANTHER" id="PTHR33175">
    <property type="entry name" value="DNA-BINDING PROTEIN HU"/>
    <property type="match status" value="1"/>
</dbReference>
<dbReference type="PATRIC" id="fig|1470200.3.peg.1286"/>
<dbReference type="Proteomes" id="UP000036027">
    <property type="component" value="Unassembled WGS sequence"/>
</dbReference>
<protein>
    <recommendedName>
        <fullName evidence="7">DNA-binding protein</fullName>
    </recommendedName>
</protein>
<dbReference type="Pfam" id="PF00216">
    <property type="entry name" value="Bac_DNA_binding"/>
    <property type="match status" value="1"/>
</dbReference>
<dbReference type="InterPro" id="IPR010992">
    <property type="entry name" value="IHF-like_DNA-bd_dom_sf"/>
</dbReference>
<dbReference type="Gene3D" id="4.10.520.10">
    <property type="entry name" value="IHF-like DNA-binding proteins"/>
    <property type="match status" value="1"/>
</dbReference>
<name>A0A0J0YPK7_9NEIS</name>
<comment type="similarity">
    <text evidence="1 4">Belongs to the bacterial histone-like protein family.</text>
</comment>
<dbReference type="PRINTS" id="PR01727">
    <property type="entry name" value="DNABINDINGHU"/>
</dbReference>
<evidence type="ECO:0000256" key="1">
    <source>
        <dbReference type="ARBA" id="ARBA00010529"/>
    </source>
</evidence>